<name>A0A1L9U2H1_ASPBC</name>
<accession>A0A1L9U2H1</accession>
<sequence length="70" mass="7731">MTGQTDQGMVTTRYMEKSVAPRIMIEHIDTIHSMQKRTGCVFGLNFGLKCIVLADNVLISLPNYPFGGSP</sequence>
<organism evidence="1 2">
    <name type="scientific">Aspergillus brasiliensis (strain CBS 101740 / IMI 381727 / IBT 21946)</name>
    <dbReference type="NCBI Taxonomy" id="767769"/>
    <lineage>
        <taxon>Eukaryota</taxon>
        <taxon>Fungi</taxon>
        <taxon>Dikarya</taxon>
        <taxon>Ascomycota</taxon>
        <taxon>Pezizomycotina</taxon>
        <taxon>Eurotiomycetes</taxon>
        <taxon>Eurotiomycetidae</taxon>
        <taxon>Eurotiales</taxon>
        <taxon>Aspergillaceae</taxon>
        <taxon>Aspergillus</taxon>
        <taxon>Aspergillus subgen. Circumdati</taxon>
    </lineage>
</organism>
<dbReference type="VEuPathDB" id="FungiDB:ASPBRDRAFT_49404"/>
<gene>
    <name evidence="1" type="ORF">ASPBRDRAFT_49404</name>
</gene>
<dbReference type="GeneID" id="93578817"/>
<dbReference type="AlphaFoldDB" id="A0A1L9U2H1"/>
<evidence type="ECO:0000313" key="1">
    <source>
        <dbReference type="EMBL" id="OJJ65855.1"/>
    </source>
</evidence>
<protein>
    <submittedName>
        <fullName evidence="1">Uncharacterized protein</fullName>
    </submittedName>
</protein>
<evidence type="ECO:0000313" key="2">
    <source>
        <dbReference type="Proteomes" id="UP000184499"/>
    </source>
</evidence>
<keyword evidence="2" id="KW-1185">Reference proteome</keyword>
<dbReference type="EMBL" id="KV878705">
    <property type="protein sequence ID" value="OJJ65855.1"/>
    <property type="molecule type" value="Genomic_DNA"/>
</dbReference>
<dbReference type="RefSeq" id="XP_067473106.1">
    <property type="nucleotide sequence ID" value="XM_067626329.1"/>
</dbReference>
<reference evidence="2" key="1">
    <citation type="journal article" date="2017" name="Genome Biol.">
        <title>Comparative genomics reveals high biological diversity and specific adaptations in the industrially and medically important fungal genus Aspergillus.</title>
        <authorList>
            <person name="de Vries R.P."/>
            <person name="Riley R."/>
            <person name="Wiebenga A."/>
            <person name="Aguilar-Osorio G."/>
            <person name="Amillis S."/>
            <person name="Uchima C.A."/>
            <person name="Anderluh G."/>
            <person name="Asadollahi M."/>
            <person name="Askin M."/>
            <person name="Barry K."/>
            <person name="Battaglia E."/>
            <person name="Bayram O."/>
            <person name="Benocci T."/>
            <person name="Braus-Stromeyer S.A."/>
            <person name="Caldana C."/>
            <person name="Canovas D."/>
            <person name="Cerqueira G.C."/>
            <person name="Chen F."/>
            <person name="Chen W."/>
            <person name="Choi C."/>
            <person name="Clum A."/>
            <person name="Dos Santos R.A."/>
            <person name="Damasio A.R."/>
            <person name="Diallinas G."/>
            <person name="Emri T."/>
            <person name="Fekete E."/>
            <person name="Flipphi M."/>
            <person name="Freyberg S."/>
            <person name="Gallo A."/>
            <person name="Gournas C."/>
            <person name="Habgood R."/>
            <person name="Hainaut M."/>
            <person name="Harispe M.L."/>
            <person name="Henrissat B."/>
            <person name="Hilden K.S."/>
            <person name="Hope R."/>
            <person name="Hossain A."/>
            <person name="Karabika E."/>
            <person name="Karaffa L."/>
            <person name="Karanyi Z."/>
            <person name="Krasevec N."/>
            <person name="Kuo A."/>
            <person name="Kusch H."/>
            <person name="LaButti K."/>
            <person name="Lagendijk E.L."/>
            <person name="Lapidus A."/>
            <person name="Levasseur A."/>
            <person name="Lindquist E."/>
            <person name="Lipzen A."/>
            <person name="Logrieco A.F."/>
            <person name="MacCabe A."/>
            <person name="Maekelae M.R."/>
            <person name="Malavazi I."/>
            <person name="Melin P."/>
            <person name="Meyer V."/>
            <person name="Mielnichuk N."/>
            <person name="Miskei M."/>
            <person name="Molnar A.P."/>
            <person name="Mule G."/>
            <person name="Ngan C.Y."/>
            <person name="Orejas M."/>
            <person name="Orosz E."/>
            <person name="Ouedraogo J.P."/>
            <person name="Overkamp K.M."/>
            <person name="Park H.-S."/>
            <person name="Perrone G."/>
            <person name="Piumi F."/>
            <person name="Punt P.J."/>
            <person name="Ram A.F."/>
            <person name="Ramon A."/>
            <person name="Rauscher S."/>
            <person name="Record E."/>
            <person name="Riano-Pachon D.M."/>
            <person name="Robert V."/>
            <person name="Roehrig J."/>
            <person name="Ruller R."/>
            <person name="Salamov A."/>
            <person name="Salih N.S."/>
            <person name="Samson R.A."/>
            <person name="Sandor E."/>
            <person name="Sanguinetti M."/>
            <person name="Schuetze T."/>
            <person name="Sepcic K."/>
            <person name="Shelest E."/>
            <person name="Sherlock G."/>
            <person name="Sophianopoulou V."/>
            <person name="Squina F.M."/>
            <person name="Sun H."/>
            <person name="Susca A."/>
            <person name="Todd R.B."/>
            <person name="Tsang A."/>
            <person name="Unkles S.E."/>
            <person name="van de Wiele N."/>
            <person name="van Rossen-Uffink D."/>
            <person name="Oliveira J.V."/>
            <person name="Vesth T.C."/>
            <person name="Visser J."/>
            <person name="Yu J.-H."/>
            <person name="Zhou M."/>
            <person name="Andersen M.R."/>
            <person name="Archer D.B."/>
            <person name="Baker S.E."/>
            <person name="Benoit I."/>
            <person name="Brakhage A.A."/>
            <person name="Braus G.H."/>
            <person name="Fischer R."/>
            <person name="Frisvad J.C."/>
            <person name="Goldman G.H."/>
            <person name="Houbraken J."/>
            <person name="Oakley B."/>
            <person name="Pocsi I."/>
            <person name="Scazzocchio C."/>
            <person name="Seiboth B."/>
            <person name="vanKuyk P.A."/>
            <person name="Wortman J."/>
            <person name="Dyer P.S."/>
            <person name="Grigoriev I.V."/>
        </authorList>
    </citation>
    <scope>NUCLEOTIDE SEQUENCE [LARGE SCALE GENOMIC DNA]</scope>
    <source>
        <strain evidence="2">CBS 101740 / IMI 381727 / IBT 21946</strain>
    </source>
</reference>
<dbReference type="Proteomes" id="UP000184499">
    <property type="component" value="Unassembled WGS sequence"/>
</dbReference>
<proteinExistence type="predicted"/>